<accession>A0A699GHG0</accession>
<dbReference type="EMBL" id="BKCJ010000028">
    <property type="protein sequence ID" value="GEU28891.1"/>
    <property type="molecule type" value="Genomic_DNA"/>
</dbReference>
<dbReference type="AlphaFoldDB" id="A0A699GHG0"/>
<proteinExistence type="predicted"/>
<organism evidence="1">
    <name type="scientific">Tanacetum cinerariifolium</name>
    <name type="common">Dalmatian daisy</name>
    <name type="synonym">Chrysanthemum cinerariifolium</name>
    <dbReference type="NCBI Taxonomy" id="118510"/>
    <lineage>
        <taxon>Eukaryota</taxon>
        <taxon>Viridiplantae</taxon>
        <taxon>Streptophyta</taxon>
        <taxon>Embryophyta</taxon>
        <taxon>Tracheophyta</taxon>
        <taxon>Spermatophyta</taxon>
        <taxon>Magnoliopsida</taxon>
        <taxon>eudicotyledons</taxon>
        <taxon>Gunneridae</taxon>
        <taxon>Pentapetalae</taxon>
        <taxon>asterids</taxon>
        <taxon>campanulids</taxon>
        <taxon>Asterales</taxon>
        <taxon>Asteraceae</taxon>
        <taxon>Asteroideae</taxon>
        <taxon>Anthemideae</taxon>
        <taxon>Anthemidinae</taxon>
        <taxon>Tanacetum</taxon>
    </lineage>
</organism>
<protein>
    <submittedName>
        <fullName evidence="1">Uncharacterized protein</fullName>
    </submittedName>
</protein>
<gene>
    <name evidence="1" type="ORF">Tci_000869</name>
</gene>
<sequence>MTTLALLALRESSTKHLAELFNGRTPAIGFFNGRTPAIGFLKPFGCHVMILNTLDHLGKFEAQELEITREELRIREETGAKRTKKGNDDTKEMVNVLTSLDAATALSSGVSVSISPVIEVYVVDIPTGIGSIPTASPPEFDTPKKKKLQEQIDIQVTREIEEQMMREDQRKNEQIKRDAKITKIHAEEELQIMIDGLDRNNEAVAKYLQEYYQFTAELPTGERIELINDLLKYQENYAKVLKYHTQQKKPLSKKQQKEFYMSVLKSHAGCKARHFKGMTLEEIKEKFDLDNAKKVKTSKEVPEEKLKVIMELIPVEEVYIEALQVKHPIIDWEVHTEGERRYDEFPLPEQLPTANEDKFPLLIQSDATAEELCAAAEVKE</sequence>
<name>A0A699GHG0_TANCI</name>
<evidence type="ECO:0000313" key="1">
    <source>
        <dbReference type="EMBL" id="GEU28891.1"/>
    </source>
</evidence>
<comment type="caution">
    <text evidence="1">The sequence shown here is derived from an EMBL/GenBank/DDBJ whole genome shotgun (WGS) entry which is preliminary data.</text>
</comment>
<reference evidence="1" key="1">
    <citation type="journal article" date="2019" name="Sci. Rep.">
        <title>Draft genome of Tanacetum cinerariifolium, the natural source of mosquito coil.</title>
        <authorList>
            <person name="Yamashiro T."/>
            <person name="Shiraishi A."/>
            <person name="Satake H."/>
            <person name="Nakayama K."/>
        </authorList>
    </citation>
    <scope>NUCLEOTIDE SEQUENCE</scope>
</reference>